<dbReference type="NCBIfam" id="TIGR04183">
    <property type="entry name" value="Por_Secre_tail"/>
    <property type="match status" value="1"/>
</dbReference>
<evidence type="ECO:0000313" key="1">
    <source>
        <dbReference type="EMBL" id="MFC1572643.1"/>
    </source>
</evidence>
<sequence length="259" mass="28472">MRLITVPREAMSAIILIAHTLRPVLHTRPDVTNRNIWTLLLLLLVLPLPLQAHTLHAPETVQAAIDGSFSYDLTFTVGPGTALLGGIGWWGVQNVAGEMHGDCFCIPEFCLFEQGEIIVFPVEGVLIDPTELGLVDNWVSLCDRSSFPLLTTILPPTESVQDDQAPTGRRLNLANEPNPFAGSTMFTYELANAGPVTLRVYNTEGRLVATPVDAFQSRGRHAMVWWARDTEGAPVVRGVYFARLDADGMVEIRTLVIDE</sequence>
<proteinExistence type="predicted"/>
<name>A0ABV6YJX7_UNCEI</name>
<gene>
    <name evidence="1" type="ORF">ACFL6M_03485</name>
</gene>
<dbReference type="EMBL" id="JBHPKH010000026">
    <property type="protein sequence ID" value="MFC1572643.1"/>
    <property type="molecule type" value="Genomic_DNA"/>
</dbReference>
<dbReference type="Gene3D" id="2.60.40.4070">
    <property type="match status" value="1"/>
</dbReference>
<organism evidence="1 2">
    <name type="scientific">Eiseniibacteriota bacterium</name>
    <dbReference type="NCBI Taxonomy" id="2212470"/>
    <lineage>
        <taxon>Bacteria</taxon>
        <taxon>Candidatus Eiseniibacteriota</taxon>
    </lineage>
</organism>
<evidence type="ECO:0000313" key="2">
    <source>
        <dbReference type="Proteomes" id="UP001593833"/>
    </source>
</evidence>
<dbReference type="InterPro" id="IPR026444">
    <property type="entry name" value="Secre_tail"/>
</dbReference>
<reference evidence="1 2" key="1">
    <citation type="submission" date="2024-09" db="EMBL/GenBank/DDBJ databases">
        <authorList>
            <person name="D'Angelo T."/>
        </authorList>
    </citation>
    <scope>NUCLEOTIDE SEQUENCE [LARGE SCALE GENOMIC DNA]</scope>
    <source>
        <strain evidence="1">SAG AM-320-E07</strain>
    </source>
</reference>
<protein>
    <submittedName>
        <fullName evidence="1">T9SS type A sorting domain-containing protein</fullName>
    </submittedName>
</protein>
<keyword evidence="2" id="KW-1185">Reference proteome</keyword>
<dbReference type="Proteomes" id="UP001593833">
    <property type="component" value="Unassembled WGS sequence"/>
</dbReference>
<accession>A0ABV6YJX7</accession>
<comment type="caution">
    <text evidence="1">The sequence shown here is derived from an EMBL/GenBank/DDBJ whole genome shotgun (WGS) entry which is preliminary data.</text>
</comment>